<keyword evidence="3" id="KW-1133">Transmembrane helix</keyword>
<evidence type="ECO:0000256" key="1">
    <source>
        <dbReference type="ARBA" id="ARBA00009477"/>
    </source>
</evidence>
<evidence type="ECO:0000313" key="6">
    <source>
        <dbReference type="EMBL" id="KWZ79707.1"/>
    </source>
</evidence>
<dbReference type="EMBL" id="LRPN01000109">
    <property type="protein sequence ID" value="KWZ79707.1"/>
    <property type="molecule type" value="Genomic_DNA"/>
</dbReference>
<dbReference type="Proteomes" id="UP000070376">
    <property type="component" value="Unassembled WGS sequence"/>
</dbReference>
<comment type="similarity">
    <text evidence="1">Belongs to the membrane fusion protein (MFP) (TC 8.A.1) family.</text>
</comment>
<dbReference type="NCBIfam" id="TIGR01730">
    <property type="entry name" value="RND_mfp"/>
    <property type="match status" value="1"/>
</dbReference>
<dbReference type="GO" id="GO:1990281">
    <property type="term" value="C:efflux pump complex"/>
    <property type="evidence" value="ECO:0007669"/>
    <property type="project" value="TreeGrafter"/>
</dbReference>
<reference evidence="5" key="1">
    <citation type="submission" date="2015-01" db="EMBL/GenBank/DDBJ databases">
        <title>Comparative genome analysis of Bacillus coagulans HM-08, Clostridium butyricum HM-68, Bacillus subtilis HM-66 and Bacillus licheniformis BL-09.</title>
        <authorList>
            <person name="Zhang H."/>
        </authorList>
    </citation>
    <scope>NUCLEOTIDE SEQUENCE [LARGE SCALE GENOMIC DNA]</scope>
    <source>
        <strain evidence="5">HM-08</strain>
    </source>
</reference>
<keyword evidence="3" id="KW-0472">Membrane</keyword>
<organism evidence="6 8">
    <name type="scientific">Heyndrickxia coagulans</name>
    <name type="common">Weizmannia coagulans</name>
    <dbReference type="NCBI Taxonomy" id="1398"/>
    <lineage>
        <taxon>Bacteria</taxon>
        <taxon>Bacillati</taxon>
        <taxon>Bacillota</taxon>
        <taxon>Bacilli</taxon>
        <taxon>Bacillales</taxon>
        <taxon>Bacillaceae</taxon>
        <taxon>Heyndrickxia</taxon>
    </lineage>
</organism>
<dbReference type="RefSeq" id="WP_014097347.1">
    <property type="nucleotide sequence ID" value="NZ_CP010525.1"/>
</dbReference>
<evidence type="ECO:0000256" key="2">
    <source>
        <dbReference type="SAM" id="Coils"/>
    </source>
</evidence>
<protein>
    <submittedName>
        <fullName evidence="6">Efflux transporter, RND family, MFP subunit</fullName>
    </submittedName>
</protein>
<dbReference type="PATRIC" id="fig|1398.18.peg.955"/>
<dbReference type="PANTHER" id="PTHR30469">
    <property type="entry name" value="MULTIDRUG RESISTANCE PROTEIN MDTA"/>
    <property type="match status" value="1"/>
</dbReference>
<dbReference type="Gene3D" id="2.40.50.100">
    <property type="match status" value="1"/>
</dbReference>
<feature type="transmembrane region" description="Helical" evidence="3">
    <location>
        <begin position="12"/>
        <end position="32"/>
    </location>
</feature>
<proteinExistence type="inferred from homology"/>
<reference evidence="6" key="4">
    <citation type="submission" date="2016-01" db="EMBL/GenBank/DDBJ databases">
        <authorList>
            <person name="Oliw E.H."/>
        </authorList>
    </citation>
    <scope>NUCLEOTIDE SEQUENCE [LARGE SCALE GENOMIC DNA]</scope>
    <source>
        <strain evidence="6">GED7749B</strain>
    </source>
</reference>
<dbReference type="Proteomes" id="UP000032024">
    <property type="component" value="Chromosome"/>
</dbReference>
<evidence type="ECO:0000313" key="7">
    <source>
        <dbReference type="Proteomes" id="UP000032024"/>
    </source>
</evidence>
<dbReference type="STRING" id="1398.AB434_0240"/>
<sequence>MNEETANGKKNLIIALIIIAALFGVLCLVIVLRTHASLKSEPHYQQYVVKYTPALVETGKVSAKQTQNLQIPDGTVQKVNVRNGDEVKKGDVLLTTHNNEIIEKITDVKQSILKMQRDLAVQKQNIAYLKKKLSAVHQEENKEELNLEIARDQNTYRDTEAGLQNQQDQLNQLENRVEGRLKAPFDGVVSISTNNSGQSQYSISSDALEVQSSVSEYDYDKLRVGSKVVIKALANGKRQTTTIQFISKIPSKTATKKGFSMYDFTVDVDRRFMAGQSVQITIPQKQIKLPSKAIIKKNGQTAVYLVVNGKARFRTVAVEKQNGFYTLKSGLHPGDRIVADPDKRLKDGAKVN</sequence>
<dbReference type="GO" id="GO:0015562">
    <property type="term" value="F:efflux transmembrane transporter activity"/>
    <property type="evidence" value="ECO:0007669"/>
    <property type="project" value="TreeGrafter"/>
</dbReference>
<keyword evidence="7" id="KW-1185">Reference proteome</keyword>
<accession>A0A0C5C8K1</accession>
<evidence type="ECO:0000259" key="4">
    <source>
        <dbReference type="Pfam" id="PF25989"/>
    </source>
</evidence>
<dbReference type="Pfam" id="PF25989">
    <property type="entry name" value="YknX_C"/>
    <property type="match status" value="1"/>
</dbReference>
<dbReference type="Gene3D" id="2.40.420.20">
    <property type="match status" value="1"/>
</dbReference>
<feature type="coiled-coil region" evidence="2">
    <location>
        <begin position="135"/>
        <end position="183"/>
    </location>
</feature>
<dbReference type="PANTHER" id="PTHR30469:SF15">
    <property type="entry name" value="HLYD FAMILY OF SECRETION PROTEINS"/>
    <property type="match status" value="1"/>
</dbReference>
<dbReference type="InterPro" id="IPR006143">
    <property type="entry name" value="RND_pump_MFP"/>
</dbReference>
<keyword evidence="3" id="KW-0812">Transmembrane</keyword>
<feature type="domain" description="YknX-like C-terminal permuted SH3-like" evidence="4">
    <location>
        <begin position="287"/>
        <end position="352"/>
    </location>
</feature>
<gene>
    <name evidence="6" type="ORF">HMPREF3213_02483</name>
    <name evidence="5" type="ORF">SB48_HM08orf01435</name>
</gene>
<evidence type="ECO:0000313" key="5">
    <source>
        <dbReference type="EMBL" id="AJO21730.1"/>
    </source>
</evidence>
<dbReference type="SUPFAM" id="SSF111369">
    <property type="entry name" value="HlyD-like secretion proteins"/>
    <property type="match status" value="1"/>
</dbReference>
<dbReference type="Gene3D" id="2.40.30.170">
    <property type="match status" value="1"/>
</dbReference>
<reference evidence="8" key="3">
    <citation type="submission" date="2016-01" db="EMBL/GenBank/DDBJ databases">
        <authorList>
            <person name="Mitreva M."/>
            <person name="Pepin K.H."/>
            <person name="Mihindukulasuriya K.A."/>
            <person name="Fulton R."/>
            <person name="Fronick C."/>
            <person name="O'Laughlin M."/>
            <person name="Miner T."/>
            <person name="Herter B."/>
            <person name="Rosa B.A."/>
            <person name="Cordes M."/>
            <person name="Tomlinson C."/>
            <person name="Wollam A."/>
            <person name="Palsikar V.B."/>
            <person name="Mardis E.R."/>
            <person name="Wilson R.K."/>
        </authorList>
    </citation>
    <scope>NUCLEOTIDE SEQUENCE [LARGE SCALE GENOMIC DNA]</scope>
    <source>
        <strain evidence="8">GED7749B</strain>
    </source>
</reference>
<reference evidence="7" key="2">
    <citation type="submission" date="2015-01" db="EMBL/GenBank/DDBJ databases">
        <title>Comparative genome analysis of Bacillus coagulans HM-08, Clostridium butyricum HM-68, Bacillus subtilis HM-66 and Bacillus paralicheniformis BL-09.</title>
        <authorList>
            <person name="Zhang H."/>
        </authorList>
    </citation>
    <scope>NUCLEOTIDE SEQUENCE [LARGE SCALE GENOMIC DNA]</scope>
    <source>
        <strain evidence="7">HM-08</strain>
    </source>
</reference>
<dbReference type="InterPro" id="IPR058637">
    <property type="entry name" value="YknX-like_C"/>
</dbReference>
<evidence type="ECO:0000256" key="3">
    <source>
        <dbReference type="SAM" id="Phobius"/>
    </source>
</evidence>
<evidence type="ECO:0000313" key="8">
    <source>
        <dbReference type="Proteomes" id="UP000070376"/>
    </source>
</evidence>
<name>A0A0C5C8K1_HEYCO</name>
<dbReference type="EMBL" id="CP010525">
    <property type="protein sequence ID" value="AJO21730.1"/>
    <property type="molecule type" value="Genomic_DNA"/>
</dbReference>
<keyword evidence="2" id="KW-0175">Coiled coil</keyword>
<dbReference type="AlphaFoldDB" id="A0A0C5C8K1"/>